<dbReference type="InterPro" id="IPR045380">
    <property type="entry name" value="LD_TPept_scaffold_dom"/>
</dbReference>
<evidence type="ECO:0000256" key="5">
    <source>
        <dbReference type="ARBA" id="ARBA00022984"/>
    </source>
</evidence>
<comment type="similarity">
    <text evidence="2">Belongs to the YkuD family.</text>
</comment>
<dbReference type="PROSITE" id="PS52029">
    <property type="entry name" value="LD_TPASE"/>
    <property type="match status" value="1"/>
</dbReference>
<dbReference type="Proteomes" id="UP000812961">
    <property type="component" value="Unassembled WGS sequence"/>
</dbReference>
<evidence type="ECO:0000256" key="1">
    <source>
        <dbReference type="ARBA" id="ARBA00004752"/>
    </source>
</evidence>
<organism evidence="9 10">
    <name type="scientific">Chitinophaga rhizophila</name>
    <dbReference type="NCBI Taxonomy" id="2866212"/>
    <lineage>
        <taxon>Bacteria</taxon>
        <taxon>Pseudomonadati</taxon>
        <taxon>Bacteroidota</taxon>
        <taxon>Chitinophagia</taxon>
        <taxon>Chitinophagales</taxon>
        <taxon>Chitinophagaceae</taxon>
        <taxon>Chitinophaga</taxon>
    </lineage>
</organism>
<dbReference type="InterPro" id="IPR005490">
    <property type="entry name" value="LD_TPept_cat_dom"/>
</dbReference>
<feature type="active site" description="Nucleophile" evidence="7">
    <location>
        <position position="475"/>
    </location>
</feature>
<evidence type="ECO:0000256" key="7">
    <source>
        <dbReference type="PROSITE-ProRule" id="PRU01373"/>
    </source>
</evidence>
<dbReference type="EMBL" id="JAICCF010000002">
    <property type="protein sequence ID" value="MBW8685157.1"/>
    <property type="molecule type" value="Genomic_DNA"/>
</dbReference>
<evidence type="ECO:0000313" key="10">
    <source>
        <dbReference type="Proteomes" id="UP000812961"/>
    </source>
</evidence>
<keyword evidence="6 7" id="KW-0961">Cell wall biogenesis/degradation</keyword>
<evidence type="ECO:0000259" key="8">
    <source>
        <dbReference type="PROSITE" id="PS52029"/>
    </source>
</evidence>
<keyword evidence="3" id="KW-0808">Transferase</keyword>
<dbReference type="SUPFAM" id="SSF141523">
    <property type="entry name" value="L,D-transpeptidase catalytic domain-like"/>
    <property type="match status" value="1"/>
</dbReference>
<proteinExistence type="inferred from homology"/>
<sequence>MKYRFLRDNLLIVIVLLSLFACNRKRVLREREIVGDVRQLSEVIPENIVERLEFIADNQDVMEDSVPVLSTAALNYFYQQTNNSPVWSSGGVLDTQGDSLFSYVMHADEAGLRPADYHSVALQRAMKRIQEDATAKKDATLWAQVDLLMTDAFMKMATHLRFGTGPRDSITLRKDSTYSDTLLANYLTAALHQHIIGATLRGQEPQYQGYQLLKSAWANFKGKYSGMQWDSLPASYTDTPAFRQLLINRLVQSGHVDTSGGHSTDTSLLRPGIKAFQKEFNMYEDGQAGKKTIQALNKSFTDWESQIAVNMDRWRKLPDSLPQRYIMVNVPGYRMELWDSGMVVVASRVIVGAPRTRTPLLNSRMTNFVMYPYWRVPYSIATKEMLPAIKKDIGYLHRKNLEVINSKGEAIDPNSVDWNKLTKNYFPYVLRQMDGIENSLGIMKFNFMNKFAVYLHDTNSRGLFNNSYRALSHGCVRVQQWDSLSMYLTKDDTRHPRDSMRKWLANGEKRQIDIQRAVPIYFRYFTAESRDGQMVWHEDIYGEDKVLLKQMGRKNHDVASRN</sequence>
<reference evidence="9 10" key="1">
    <citation type="submission" date="2021-08" db="EMBL/GenBank/DDBJ databases">
        <title>The genome sequence of Chitinophaga sp. B61.</title>
        <authorList>
            <person name="Zhang X."/>
        </authorList>
    </citation>
    <scope>NUCLEOTIDE SEQUENCE [LARGE SCALE GENOMIC DNA]</scope>
    <source>
        <strain evidence="9 10">B61</strain>
    </source>
</reference>
<protein>
    <submittedName>
        <fullName evidence="9">L,D-transpeptidase family protein</fullName>
    </submittedName>
</protein>
<gene>
    <name evidence="9" type="ORF">K1Y79_12530</name>
</gene>
<dbReference type="PANTHER" id="PTHR41533">
    <property type="entry name" value="L,D-TRANSPEPTIDASE HI_1667-RELATED"/>
    <property type="match status" value="1"/>
</dbReference>
<evidence type="ECO:0000256" key="4">
    <source>
        <dbReference type="ARBA" id="ARBA00022960"/>
    </source>
</evidence>
<dbReference type="CDD" id="cd16913">
    <property type="entry name" value="YkuD_like"/>
    <property type="match status" value="1"/>
</dbReference>
<dbReference type="InterPro" id="IPR052905">
    <property type="entry name" value="LD-transpeptidase_YkuD-like"/>
</dbReference>
<keyword evidence="10" id="KW-1185">Reference proteome</keyword>
<dbReference type="RefSeq" id="WP_220250370.1">
    <property type="nucleotide sequence ID" value="NZ_JAICCF010000002.1"/>
</dbReference>
<dbReference type="Pfam" id="PF03734">
    <property type="entry name" value="YkuD"/>
    <property type="match status" value="1"/>
</dbReference>
<dbReference type="PROSITE" id="PS51257">
    <property type="entry name" value="PROKAR_LIPOPROTEIN"/>
    <property type="match status" value="1"/>
</dbReference>
<feature type="domain" description="L,D-TPase catalytic" evidence="8">
    <location>
        <begin position="324"/>
        <end position="515"/>
    </location>
</feature>
<comment type="pathway">
    <text evidence="1 7">Cell wall biogenesis; peptidoglycan biosynthesis.</text>
</comment>
<dbReference type="Pfam" id="PF20142">
    <property type="entry name" value="Scaffold"/>
    <property type="match status" value="1"/>
</dbReference>
<dbReference type="SUPFAM" id="SSF47090">
    <property type="entry name" value="PGBD-like"/>
    <property type="match status" value="1"/>
</dbReference>
<feature type="active site" description="Proton donor/acceptor" evidence="7">
    <location>
        <position position="456"/>
    </location>
</feature>
<comment type="caution">
    <text evidence="9">The sequence shown here is derived from an EMBL/GenBank/DDBJ whole genome shotgun (WGS) entry which is preliminary data.</text>
</comment>
<dbReference type="InterPro" id="IPR038063">
    <property type="entry name" value="Transpep_catalytic_dom"/>
</dbReference>
<evidence type="ECO:0000256" key="2">
    <source>
        <dbReference type="ARBA" id="ARBA00005992"/>
    </source>
</evidence>
<accession>A0ABS7GER3</accession>
<evidence type="ECO:0000313" key="9">
    <source>
        <dbReference type="EMBL" id="MBW8685157.1"/>
    </source>
</evidence>
<evidence type="ECO:0000256" key="3">
    <source>
        <dbReference type="ARBA" id="ARBA00022679"/>
    </source>
</evidence>
<keyword evidence="4 7" id="KW-0133">Cell shape</keyword>
<dbReference type="Gene3D" id="2.40.440.10">
    <property type="entry name" value="L,D-transpeptidase catalytic domain-like"/>
    <property type="match status" value="1"/>
</dbReference>
<dbReference type="InterPro" id="IPR036365">
    <property type="entry name" value="PGBD-like_sf"/>
</dbReference>
<dbReference type="PANTHER" id="PTHR41533:SF2">
    <property type="entry name" value="BLR7131 PROTEIN"/>
    <property type="match status" value="1"/>
</dbReference>
<name>A0ABS7GER3_9BACT</name>
<evidence type="ECO:0000256" key="6">
    <source>
        <dbReference type="ARBA" id="ARBA00023316"/>
    </source>
</evidence>
<keyword evidence="5 7" id="KW-0573">Peptidoglycan synthesis</keyword>